<sequence length="134" mass="14944">MKFETRDAGNDSNSTAAENLRTTNLLTQAIHNKRKQTLCNIRTSARHRNAIRTKFQPIEATRGEQVSIATRICIWHTYSPYLGEASSLEDECAILFEMDMDIVSPSSISLSSGLLAAVFNGVLPLTELMLEDLR</sequence>
<organism evidence="1 2">
    <name type="scientific">Glossina palpalis gambiensis</name>
    <dbReference type="NCBI Taxonomy" id="67801"/>
    <lineage>
        <taxon>Eukaryota</taxon>
        <taxon>Metazoa</taxon>
        <taxon>Ecdysozoa</taxon>
        <taxon>Arthropoda</taxon>
        <taxon>Hexapoda</taxon>
        <taxon>Insecta</taxon>
        <taxon>Pterygota</taxon>
        <taxon>Neoptera</taxon>
        <taxon>Endopterygota</taxon>
        <taxon>Diptera</taxon>
        <taxon>Brachycera</taxon>
        <taxon>Muscomorpha</taxon>
        <taxon>Hippoboscoidea</taxon>
        <taxon>Glossinidae</taxon>
        <taxon>Glossina</taxon>
    </lineage>
</organism>
<dbReference type="Proteomes" id="UP000092460">
    <property type="component" value="Unassembled WGS sequence"/>
</dbReference>
<keyword evidence="2" id="KW-1185">Reference proteome</keyword>
<dbReference type="EnsemblMetazoa" id="GPPI037254-RA">
    <property type="protein sequence ID" value="GPPI037254-PA"/>
    <property type="gene ID" value="GPPI037254"/>
</dbReference>
<evidence type="ECO:0000313" key="2">
    <source>
        <dbReference type="Proteomes" id="UP000092460"/>
    </source>
</evidence>
<reference evidence="2" key="1">
    <citation type="submission" date="2015-01" db="EMBL/GenBank/DDBJ databases">
        <authorList>
            <person name="Aksoy S."/>
            <person name="Warren W."/>
            <person name="Wilson R.K."/>
        </authorList>
    </citation>
    <scope>NUCLEOTIDE SEQUENCE [LARGE SCALE GENOMIC DNA]</scope>
    <source>
        <strain evidence="2">IAEA</strain>
    </source>
</reference>
<accession>A0A1B0BQA5</accession>
<dbReference type="AlphaFoldDB" id="A0A1B0BQA5"/>
<evidence type="ECO:0000313" key="1">
    <source>
        <dbReference type="EnsemblMetazoa" id="GPPI037254-PA"/>
    </source>
</evidence>
<dbReference type="VEuPathDB" id="VectorBase:GPPI037254"/>
<reference evidence="1" key="2">
    <citation type="submission" date="2020-05" db="UniProtKB">
        <authorList>
            <consortium name="EnsemblMetazoa"/>
        </authorList>
    </citation>
    <scope>IDENTIFICATION</scope>
    <source>
        <strain evidence="1">IAEA</strain>
    </source>
</reference>
<name>A0A1B0BQA5_9MUSC</name>
<proteinExistence type="predicted"/>
<dbReference type="EMBL" id="JXJN01018509">
    <property type="status" value="NOT_ANNOTATED_CDS"/>
    <property type="molecule type" value="Genomic_DNA"/>
</dbReference>
<protein>
    <submittedName>
        <fullName evidence="1">Uncharacterized protein</fullName>
    </submittedName>
</protein>